<keyword evidence="5" id="KW-0479">Metal-binding</keyword>
<evidence type="ECO:0000256" key="8">
    <source>
        <dbReference type="ARBA" id="ARBA00022786"/>
    </source>
</evidence>
<keyword evidence="7 10" id="KW-0863">Zinc-finger</keyword>
<dbReference type="InterPro" id="IPR037252">
    <property type="entry name" value="Mib_Herc2_sf"/>
</dbReference>
<evidence type="ECO:0000313" key="14">
    <source>
        <dbReference type="EMBL" id="RZF41759.1"/>
    </source>
</evidence>
<feature type="compositionally biased region" description="Basic and acidic residues" evidence="11">
    <location>
        <begin position="178"/>
        <end position="213"/>
    </location>
</feature>
<evidence type="ECO:0000259" key="13">
    <source>
        <dbReference type="PROSITE" id="PS51416"/>
    </source>
</evidence>
<dbReference type="GO" id="GO:0004842">
    <property type="term" value="F:ubiquitin-protein transferase activity"/>
    <property type="evidence" value="ECO:0007669"/>
    <property type="project" value="InterPro"/>
</dbReference>
<dbReference type="Gene3D" id="2.30.30.40">
    <property type="entry name" value="SH3 Domains"/>
    <property type="match status" value="1"/>
</dbReference>
<name>A0A482X786_LAOST</name>
<comment type="subcellular location">
    <subcellularLocation>
        <location evidence="1">Cytoplasm</location>
    </subcellularLocation>
</comment>
<keyword evidence="4" id="KW-0808">Transferase</keyword>
<dbReference type="Pfam" id="PF06701">
    <property type="entry name" value="MIB_HERC2"/>
    <property type="match status" value="1"/>
</dbReference>
<evidence type="ECO:0000256" key="4">
    <source>
        <dbReference type="ARBA" id="ARBA00022679"/>
    </source>
</evidence>
<dbReference type="InParanoid" id="A0A482X786"/>
<keyword evidence="6" id="KW-0677">Repeat</keyword>
<dbReference type="Pfam" id="PF18346">
    <property type="entry name" value="SH3_15"/>
    <property type="match status" value="1"/>
</dbReference>
<evidence type="ECO:0008006" key="16">
    <source>
        <dbReference type="Google" id="ProtNLM"/>
    </source>
</evidence>
<dbReference type="SUPFAM" id="SSF159034">
    <property type="entry name" value="Mib/herc2 domain-like"/>
    <property type="match status" value="1"/>
</dbReference>
<evidence type="ECO:0000256" key="3">
    <source>
        <dbReference type="ARBA" id="ARBA00022490"/>
    </source>
</evidence>
<dbReference type="UniPathway" id="UPA00143"/>
<dbReference type="PANTHER" id="PTHR24202">
    <property type="entry name" value="E3 UBIQUITIN-PROTEIN LIGASE MIB2"/>
    <property type="match status" value="1"/>
</dbReference>
<evidence type="ECO:0000256" key="1">
    <source>
        <dbReference type="ARBA" id="ARBA00004496"/>
    </source>
</evidence>
<evidence type="ECO:0000256" key="9">
    <source>
        <dbReference type="ARBA" id="ARBA00022833"/>
    </source>
</evidence>
<evidence type="ECO:0000256" key="2">
    <source>
        <dbReference type="ARBA" id="ARBA00004906"/>
    </source>
</evidence>
<evidence type="ECO:0000256" key="10">
    <source>
        <dbReference type="PROSITE-ProRule" id="PRU00228"/>
    </source>
</evidence>
<dbReference type="SUPFAM" id="SSF57850">
    <property type="entry name" value="RING/U-box"/>
    <property type="match status" value="1"/>
</dbReference>
<evidence type="ECO:0000256" key="6">
    <source>
        <dbReference type="ARBA" id="ARBA00022737"/>
    </source>
</evidence>
<keyword evidence="9" id="KW-0862">Zinc</keyword>
<dbReference type="PROSITE" id="PS01357">
    <property type="entry name" value="ZF_ZZ_1"/>
    <property type="match status" value="1"/>
</dbReference>
<dbReference type="InterPro" id="IPR043145">
    <property type="entry name" value="Znf_ZZ_sf"/>
</dbReference>
<dbReference type="Proteomes" id="UP000291343">
    <property type="component" value="Unassembled WGS sequence"/>
</dbReference>
<sequence length="439" mass="48763">MLKVGFRVVRGPDWKWQMQDGGEGHCGTVIEIGKLGSKESPDKTVVVQWDTGTRTNYRVGFEGAYDLRIVDNAPAGVAHPTIVCDGCKRQGIPGIRYKCTRCYDYDLCFQCYMSDQHDVNHPFQRFDTAKSLGSRSGFGRAGGTVERGRGRRGPEALDLQRRRQGQRSGFGRAGGTVERGRGRRGPEALDLQRRRQGQSDDGRRGAEKDTGRRTWRLESAHGIVHWQDGRGAPYHRRGDIRVKYEDGNRWTFHGRTPKIDQFSVGDLVCLITDQAKFKEYQKGHGDWVDKLKTITASDNSGGLQKIQGTGNVRLGVHRLWEKVGRITQIYADGDLRVKVDKDKYTLNPLCVQPIPRTAVEATSEANLSSLLDSQLRLDGGGPGAATCETLLREAAHGHVGAATCETLLREAAHGHVDFVRDFLLKNPDKVGAHLSLYSV</sequence>
<gene>
    <name evidence="14" type="ORF">LSTR_LSTR012238</name>
</gene>
<keyword evidence="8" id="KW-0833">Ubl conjugation pathway</keyword>
<keyword evidence="15" id="KW-1185">Reference proteome</keyword>
<dbReference type="AlphaFoldDB" id="A0A482X786"/>
<reference evidence="14 15" key="1">
    <citation type="journal article" date="2017" name="Gigascience">
        <title>Genome sequence of the small brown planthopper, Laodelphax striatellus.</title>
        <authorList>
            <person name="Zhu J."/>
            <person name="Jiang F."/>
            <person name="Wang X."/>
            <person name="Yang P."/>
            <person name="Bao Y."/>
            <person name="Zhao W."/>
            <person name="Wang W."/>
            <person name="Lu H."/>
            <person name="Wang Q."/>
            <person name="Cui N."/>
            <person name="Li J."/>
            <person name="Chen X."/>
            <person name="Luo L."/>
            <person name="Yu J."/>
            <person name="Kang L."/>
            <person name="Cui F."/>
        </authorList>
    </citation>
    <scope>NUCLEOTIDE SEQUENCE [LARGE SCALE GENOMIC DNA]</scope>
    <source>
        <strain evidence="14">Lst14</strain>
    </source>
</reference>
<proteinExistence type="predicted"/>
<dbReference type="SMART" id="SM00291">
    <property type="entry name" value="ZnF_ZZ"/>
    <property type="match status" value="1"/>
</dbReference>
<feature type="domain" description="MIB/HERC2" evidence="13">
    <location>
        <begin position="1"/>
        <end position="73"/>
    </location>
</feature>
<evidence type="ECO:0000256" key="11">
    <source>
        <dbReference type="SAM" id="MobiDB-lite"/>
    </source>
</evidence>
<organism evidence="14 15">
    <name type="scientific">Laodelphax striatellus</name>
    <name type="common">Small brown planthopper</name>
    <name type="synonym">Delphax striatella</name>
    <dbReference type="NCBI Taxonomy" id="195883"/>
    <lineage>
        <taxon>Eukaryota</taxon>
        <taxon>Metazoa</taxon>
        <taxon>Ecdysozoa</taxon>
        <taxon>Arthropoda</taxon>
        <taxon>Hexapoda</taxon>
        <taxon>Insecta</taxon>
        <taxon>Pterygota</taxon>
        <taxon>Neoptera</taxon>
        <taxon>Paraneoptera</taxon>
        <taxon>Hemiptera</taxon>
        <taxon>Auchenorrhyncha</taxon>
        <taxon>Fulgoroidea</taxon>
        <taxon>Delphacidae</taxon>
        <taxon>Criomorphinae</taxon>
        <taxon>Laodelphax</taxon>
    </lineage>
</organism>
<dbReference type="FunFam" id="3.30.60.90:FF:000004">
    <property type="entry name" value="Putative E3 ubiquitin-protein ligase MIB2"/>
    <property type="match status" value="1"/>
</dbReference>
<dbReference type="InterPro" id="IPR040847">
    <property type="entry name" value="SH3_15"/>
</dbReference>
<comment type="pathway">
    <text evidence="2">Protein modification; protein ubiquitination.</text>
</comment>
<dbReference type="GO" id="GO:0005737">
    <property type="term" value="C:cytoplasm"/>
    <property type="evidence" value="ECO:0007669"/>
    <property type="project" value="UniProtKB-SubCell"/>
</dbReference>
<evidence type="ECO:0000259" key="12">
    <source>
        <dbReference type="PROSITE" id="PS50135"/>
    </source>
</evidence>
<accession>A0A482X786</accession>
<protein>
    <recommendedName>
        <fullName evidence="16">ZZ-type domain-containing protein</fullName>
    </recommendedName>
</protein>
<dbReference type="Gene3D" id="3.30.60.90">
    <property type="match status" value="1"/>
</dbReference>
<dbReference type="GO" id="GO:0008270">
    <property type="term" value="F:zinc ion binding"/>
    <property type="evidence" value="ECO:0007669"/>
    <property type="project" value="UniProtKB-KW"/>
</dbReference>
<dbReference type="GO" id="GO:0016567">
    <property type="term" value="P:protein ubiquitination"/>
    <property type="evidence" value="ECO:0007669"/>
    <property type="project" value="UniProtKB-UniPathway"/>
</dbReference>
<feature type="compositionally biased region" description="Basic and acidic residues" evidence="11">
    <location>
        <begin position="146"/>
        <end position="161"/>
    </location>
</feature>
<dbReference type="EMBL" id="QKKF02016167">
    <property type="protein sequence ID" value="RZF41759.1"/>
    <property type="molecule type" value="Genomic_DNA"/>
</dbReference>
<dbReference type="Pfam" id="PF00569">
    <property type="entry name" value="ZZ"/>
    <property type="match status" value="1"/>
</dbReference>
<feature type="domain" description="ZZ-type" evidence="12">
    <location>
        <begin position="79"/>
        <end position="131"/>
    </location>
</feature>
<dbReference type="PROSITE" id="PS51416">
    <property type="entry name" value="MIB_HERC2"/>
    <property type="match status" value="1"/>
</dbReference>
<dbReference type="FunFam" id="2.30.30.40:FF:000044">
    <property type="entry name" value="E3 ubiquitin-protein ligase MIB2, putative"/>
    <property type="match status" value="1"/>
</dbReference>
<feature type="region of interest" description="Disordered" evidence="11">
    <location>
        <begin position="129"/>
        <end position="213"/>
    </location>
</feature>
<dbReference type="STRING" id="195883.A0A482X786"/>
<keyword evidence="3" id="KW-0963">Cytoplasm</keyword>
<dbReference type="PROSITE" id="PS50135">
    <property type="entry name" value="ZF_ZZ_2"/>
    <property type="match status" value="1"/>
</dbReference>
<evidence type="ECO:0000313" key="15">
    <source>
        <dbReference type="Proteomes" id="UP000291343"/>
    </source>
</evidence>
<dbReference type="InterPro" id="IPR000433">
    <property type="entry name" value="Znf_ZZ"/>
</dbReference>
<evidence type="ECO:0000256" key="7">
    <source>
        <dbReference type="ARBA" id="ARBA00022771"/>
    </source>
</evidence>
<dbReference type="OrthoDB" id="2122982at2759"/>
<dbReference type="PANTHER" id="PTHR24202:SF4">
    <property type="entry name" value="E3 UBIQUITIN-PROTEIN LIGASE MIB2-RELATED"/>
    <property type="match status" value="1"/>
</dbReference>
<dbReference type="InterPro" id="IPR010606">
    <property type="entry name" value="Mib_Herc2"/>
</dbReference>
<comment type="caution">
    <text evidence="14">The sequence shown here is derived from an EMBL/GenBank/DDBJ whole genome shotgun (WGS) entry which is preliminary data.</text>
</comment>
<dbReference type="SMR" id="A0A482X786"/>
<evidence type="ECO:0000256" key="5">
    <source>
        <dbReference type="ARBA" id="ARBA00022723"/>
    </source>
</evidence>